<proteinExistence type="predicted"/>
<feature type="region of interest" description="Disordered" evidence="1">
    <location>
        <begin position="1214"/>
        <end position="1248"/>
    </location>
</feature>
<dbReference type="EMBL" id="CAKOGP040000117">
    <property type="protein sequence ID" value="CAJ1931037.1"/>
    <property type="molecule type" value="Genomic_DNA"/>
</dbReference>
<accession>A0AAD2CDP1</accession>
<sequence length="1310" mass="149616">SKLGRWAYVRLRGKKFDMPSSDNQVNEAADASRSRFSKDLVVVSAYRPNPPGKGESTRLCSKGLEEAILQRHPSRTAATQHCNKRGRPIDGIFATSGVVIKAGGYYNFDEFFACDHRGLWIDIDLERSLGSYRPEKTPYKPCKLTMLDTAAVRRYLRLVHQGYDVYSIPLRLEQLHRQLTLNSGIMTEKMGRQYNCLHKQMYDIRWKAEARCRRVTNGAVPWSPQIQNFWDRQSLWKLLLKGRKQCRVSSRKIRRLMKKTKLPDAWKKTTVELETALRNDRKEYLHAKKNHAVSWRKEFLTVQVKKSKKKQWTSRKARDRFLRLRRMKQREEARRRRRAQSKGSTGGLQAIQVEEQLPTGQVDLRTLTDRRQVEQGCMQENRTRYDQTRSPYTTPPMDEPLYSMFTGADAERNSHALLEGRLPMPDGIDSYTQSFLEQCQNKGSEPHGLHKGHFKTGIYSPMVAQCDALFRHIPLTTGFVPDNWRHLMNFAIEKKPGDFRLTKMRTIQLMNSESQANYKKLGRLAMVYGEEHHLLADGQCGSRKHHQAIDLALSKRLVWDLLILQRRSAGWISNNAKSCFDRVVHWVAAGGISATGGAINPEKSFWWLIDFVWDSREGKWRFRRTHQLLPDHPLQIPGLTGELEALRRLEPDEAEKTLGVMLAPLEDQHAHVAHLKSIAKKWAEQVRSGHLHKYDVIPLIKTTVMKSLEYPMVLTTLDAATWVSIMSPVLQVCLPKAGICRSFPRDMVLAPLKFQGLGIPHPFGTQVSKHIEVLLRHLSNRTKTGAYMEAAAQEHQLEIGTSFGLFQQDYSNTAILASETWLKRVWKELEDLDIYVALDSPVLSLRCDGDALLIEVFMELEVDQDALKWLNWCRMFLQVCTVSDIVTTDGRSIRESMWHGERDYAHRSSYQWPRTVRPNRNHWKLWQDHLTRALLVSDGTQRLLRHPLGPWFNPLDNWNWLWSSTHGLFHRQGHGWQHYCHRRPSTRSIQWDYPRSTQLFGCKRPHNEPTDNGVSFLPAPFWTQPLPADLCRATVHITPSLGTLALTGTGTTPMQPHHDSQPSLLAVWMAASARVTEVSIPYTGRAKYDKRSPGVTSPHCFTRRIHAKRVDRTLRSILHPATAKPDFPFAAPATYISDWKSAQQGLLSVKAYGPVKDAILTLISKLRDYYILTEVLYPGINFTGMFKFATTRLYGSCTLFKLLLSIKATPAQADQASTAAKDRPPTPADDDSSEEEDDESQEGAGSLSGPFTKVTKRCLGHLSVPLCFTLPLSTTGLGNCSLSRRWSPPCSGTLCHWDALHSLGSIRPGH</sequence>
<organism evidence="2 3">
    <name type="scientific">Cylindrotheca closterium</name>
    <dbReference type="NCBI Taxonomy" id="2856"/>
    <lineage>
        <taxon>Eukaryota</taxon>
        <taxon>Sar</taxon>
        <taxon>Stramenopiles</taxon>
        <taxon>Ochrophyta</taxon>
        <taxon>Bacillariophyta</taxon>
        <taxon>Bacillariophyceae</taxon>
        <taxon>Bacillariophycidae</taxon>
        <taxon>Bacillariales</taxon>
        <taxon>Bacillariaceae</taxon>
        <taxon>Cylindrotheca</taxon>
    </lineage>
</organism>
<protein>
    <submittedName>
        <fullName evidence="2">Uncharacterized protein</fullName>
    </submittedName>
</protein>
<feature type="compositionally biased region" description="Acidic residues" evidence="1">
    <location>
        <begin position="1228"/>
        <end position="1241"/>
    </location>
</feature>
<reference evidence="2" key="1">
    <citation type="submission" date="2023-08" db="EMBL/GenBank/DDBJ databases">
        <authorList>
            <person name="Audoor S."/>
            <person name="Bilcke G."/>
        </authorList>
    </citation>
    <scope>NUCLEOTIDE SEQUENCE</scope>
</reference>
<dbReference type="Proteomes" id="UP001295423">
    <property type="component" value="Unassembled WGS sequence"/>
</dbReference>
<evidence type="ECO:0000313" key="2">
    <source>
        <dbReference type="EMBL" id="CAJ1931037.1"/>
    </source>
</evidence>
<gene>
    <name evidence="2" type="ORF">CYCCA115_LOCUS2209</name>
</gene>
<comment type="caution">
    <text evidence="2">The sequence shown here is derived from an EMBL/GenBank/DDBJ whole genome shotgun (WGS) entry which is preliminary data.</text>
</comment>
<evidence type="ECO:0000313" key="3">
    <source>
        <dbReference type="Proteomes" id="UP001295423"/>
    </source>
</evidence>
<feature type="non-terminal residue" evidence="2">
    <location>
        <position position="1"/>
    </location>
</feature>
<name>A0AAD2CDP1_9STRA</name>
<feature type="region of interest" description="Disordered" evidence="1">
    <location>
        <begin position="329"/>
        <end position="348"/>
    </location>
</feature>
<keyword evidence="3" id="KW-1185">Reference proteome</keyword>
<evidence type="ECO:0000256" key="1">
    <source>
        <dbReference type="SAM" id="MobiDB-lite"/>
    </source>
</evidence>